<dbReference type="PROSITE" id="PS50238">
    <property type="entry name" value="RHOGAP"/>
    <property type="match status" value="1"/>
</dbReference>
<dbReference type="Gene3D" id="1.10.555.10">
    <property type="entry name" value="Rho GTPase activation protein"/>
    <property type="match status" value="1"/>
</dbReference>
<evidence type="ECO:0000313" key="5">
    <source>
        <dbReference type="Proteomes" id="UP000050761"/>
    </source>
</evidence>
<evidence type="ECO:0000259" key="3">
    <source>
        <dbReference type="PROSITE" id="PS50238"/>
    </source>
</evidence>
<evidence type="ECO:0000256" key="2">
    <source>
        <dbReference type="SAM" id="MobiDB-lite"/>
    </source>
</evidence>
<feature type="domain" description="Rho-GAP" evidence="3">
    <location>
        <begin position="224"/>
        <end position="415"/>
    </location>
</feature>
<proteinExistence type="predicted"/>
<reference evidence="6" key="2">
    <citation type="submission" date="2019-09" db="UniProtKB">
        <authorList>
            <consortium name="WormBaseParasite"/>
        </authorList>
    </citation>
    <scope>IDENTIFICATION</scope>
</reference>
<feature type="non-terminal residue" evidence="4">
    <location>
        <position position="1"/>
    </location>
</feature>
<feature type="region of interest" description="Disordered" evidence="2">
    <location>
        <begin position="567"/>
        <end position="588"/>
    </location>
</feature>
<dbReference type="InterPro" id="IPR036028">
    <property type="entry name" value="SH3-like_dom_sf"/>
</dbReference>
<dbReference type="Proteomes" id="UP000050761">
    <property type="component" value="Unassembled WGS sequence"/>
</dbReference>
<dbReference type="SMART" id="SM00324">
    <property type="entry name" value="RhoGAP"/>
    <property type="match status" value="1"/>
</dbReference>
<name>A0A3P8AVS0_HELPZ</name>
<dbReference type="InterPro" id="IPR000198">
    <property type="entry name" value="RhoGAP_dom"/>
</dbReference>
<dbReference type="PANTHER" id="PTHR15729:SF10">
    <property type="entry name" value="GTPASE-ACTIVATING PROTEIN CDGAPR"/>
    <property type="match status" value="1"/>
</dbReference>
<dbReference type="GO" id="GO:0005096">
    <property type="term" value="F:GTPase activator activity"/>
    <property type="evidence" value="ECO:0007669"/>
    <property type="project" value="UniProtKB-KW"/>
</dbReference>
<accession>A0A3P8AVS0</accession>
<dbReference type="Pfam" id="PF00620">
    <property type="entry name" value="RhoGAP"/>
    <property type="match status" value="1"/>
</dbReference>
<dbReference type="OrthoDB" id="79452at2759"/>
<evidence type="ECO:0000313" key="4">
    <source>
        <dbReference type="EMBL" id="VDO64545.1"/>
    </source>
</evidence>
<dbReference type="WBParaSite" id="HPBE_0000543401-mRNA-1">
    <property type="protein sequence ID" value="HPBE_0000543401-mRNA-1"/>
    <property type="gene ID" value="HPBE_0000543401"/>
</dbReference>
<dbReference type="PANTHER" id="PTHR15729">
    <property type="entry name" value="CDC42 GTPASE-ACTIVATING PROTEIN"/>
    <property type="match status" value="1"/>
</dbReference>
<dbReference type="GO" id="GO:0007264">
    <property type="term" value="P:small GTPase-mediated signal transduction"/>
    <property type="evidence" value="ECO:0007669"/>
    <property type="project" value="TreeGrafter"/>
</dbReference>
<dbReference type="SUPFAM" id="SSF50044">
    <property type="entry name" value="SH3-domain"/>
    <property type="match status" value="1"/>
</dbReference>
<dbReference type="InterPro" id="IPR008936">
    <property type="entry name" value="Rho_GTPase_activation_prot"/>
</dbReference>
<dbReference type="SUPFAM" id="SSF48350">
    <property type="entry name" value="GTPase activation domain, GAP"/>
    <property type="match status" value="1"/>
</dbReference>
<sequence length="626" mass="71201">FRIQRLIECEHFHYPVVELGPIAVTLVSLDKDKSTCCTFRIESNGDSWQITRSLSEMTDFDRQLHRCVFERRFSHLEELDEYFQETLERYTSRLSQLTGSIITCYPVLKFLEVDCRGGHFEPVEDTAINTPAVAAAVVTRDFVPTSEKHLRLKVSAIASAVYVAVQKTRRCVLESEIDDCQNGRGKVGYFPCDCVQLIDDKRLPGRLASTNKYRIRLRDPIFGVALVDHLARTGRKIPLIVERCCEAIEQQGVVTGIYRQCGIQSNIQKLRAKFDSGGEPDLVEFGQRDIYSVSSLLKQYFRQLPNPLFTFQSYSKILAAFDSSDDDKARRLRSVMEAMPISHFRTATYLIRHLTRLCSYTSLTDMTAKNLAIVWAPNLFRAPPVLDGDDSHLLSGLDVHTSLCSYLISNSSEIFIDGSPDSAATLPSTLPEIHFGIQFQSCHVFLWPFLIGRGFPLVSSVQFVYFGRFSGTSRLPTRSHYTAASLQCSRSDSIMSFMSRGVGELRDGIRVLRQRARSLRPARRPQSSFTAPVRLYSESLSSQRKDKELETFERNRIRMEYTIEEDGGDKPLCERSSPVEEWSSDSRDSPLLEMSRYDNVPSIISRTLSSSLAFFDENKRSKIFLL</sequence>
<evidence type="ECO:0000256" key="1">
    <source>
        <dbReference type="ARBA" id="ARBA00022468"/>
    </source>
</evidence>
<keyword evidence="1" id="KW-0343">GTPase activation</keyword>
<gene>
    <name evidence="4" type="ORF">HPBE_LOCUS5435</name>
</gene>
<keyword evidence="5" id="KW-1185">Reference proteome</keyword>
<dbReference type="AlphaFoldDB" id="A0A3P8AVS0"/>
<evidence type="ECO:0000313" key="6">
    <source>
        <dbReference type="WBParaSite" id="HPBE_0000543401-mRNA-1"/>
    </source>
</evidence>
<organism evidence="4">
    <name type="scientific">Heligmosomoides polygyrus</name>
    <name type="common">Parasitic roundworm</name>
    <dbReference type="NCBI Taxonomy" id="6339"/>
    <lineage>
        <taxon>Eukaryota</taxon>
        <taxon>Metazoa</taxon>
        <taxon>Ecdysozoa</taxon>
        <taxon>Nematoda</taxon>
        <taxon>Chromadorea</taxon>
        <taxon>Rhabditida</taxon>
        <taxon>Rhabditina</taxon>
        <taxon>Rhabditomorpha</taxon>
        <taxon>Strongyloidea</taxon>
        <taxon>Heligmosomidae</taxon>
        <taxon>Heligmosomoides</taxon>
    </lineage>
</organism>
<dbReference type="EMBL" id="UZAH01025469">
    <property type="protein sequence ID" value="VDO64545.1"/>
    <property type="molecule type" value="Genomic_DNA"/>
</dbReference>
<reference evidence="4 5" key="1">
    <citation type="submission" date="2018-11" db="EMBL/GenBank/DDBJ databases">
        <authorList>
            <consortium name="Pathogen Informatics"/>
        </authorList>
    </citation>
    <scope>NUCLEOTIDE SEQUENCE [LARGE SCALE GENOMIC DNA]</scope>
</reference>
<dbReference type="InterPro" id="IPR051576">
    <property type="entry name" value="PX-Rho_GAP"/>
</dbReference>
<protein>
    <submittedName>
        <fullName evidence="6">Rho-GAP domain-containing protein</fullName>
    </submittedName>
</protein>